<keyword evidence="2" id="KW-1185">Reference proteome</keyword>
<dbReference type="EMBL" id="OX597819">
    <property type="protein sequence ID" value="CAI9724754.1"/>
    <property type="molecule type" value="Genomic_DNA"/>
</dbReference>
<dbReference type="AlphaFoldDB" id="A0AA36AZW6"/>
<dbReference type="Proteomes" id="UP001162480">
    <property type="component" value="Chromosome 6"/>
</dbReference>
<accession>A0AA36AZW6</accession>
<evidence type="ECO:0000313" key="2">
    <source>
        <dbReference type="Proteomes" id="UP001162480"/>
    </source>
</evidence>
<protein>
    <submittedName>
        <fullName evidence="1">Uncharacterized protein</fullName>
    </submittedName>
</protein>
<evidence type="ECO:0000313" key="1">
    <source>
        <dbReference type="EMBL" id="CAI9724754.1"/>
    </source>
</evidence>
<sequence length="66" mass="7334">MPDGGDLKSIPLVVKSPNKKGEYQVIKCEISLKSKTIKIVMTVTTIQYAFLILDITDGHMGRKHCT</sequence>
<name>A0AA36AZW6_OCTVU</name>
<reference evidence="1" key="1">
    <citation type="submission" date="2023-08" db="EMBL/GenBank/DDBJ databases">
        <authorList>
            <person name="Alioto T."/>
            <person name="Alioto T."/>
            <person name="Gomez Garrido J."/>
        </authorList>
    </citation>
    <scope>NUCLEOTIDE SEQUENCE</scope>
</reference>
<proteinExistence type="predicted"/>
<gene>
    <name evidence="1" type="ORF">OCTVUL_1B010307</name>
</gene>
<organism evidence="1 2">
    <name type="scientific">Octopus vulgaris</name>
    <name type="common">Common octopus</name>
    <dbReference type="NCBI Taxonomy" id="6645"/>
    <lineage>
        <taxon>Eukaryota</taxon>
        <taxon>Metazoa</taxon>
        <taxon>Spiralia</taxon>
        <taxon>Lophotrochozoa</taxon>
        <taxon>Mollusca</taxon>
        <taxon>Cephalopoda</taxon>
        <taxon>Coleoidea</taxon>
        <taxon>Octopodiformes</taxon>
        <taxon>Octopoda</taxon>
        <taxon>Incirrata</taxon>
        <taxon>Octopodidae</taxon>
        <taxon>Octopus</taxon>
    </lineage>
</organism>